<feature type="compositionally biased region" description="Low complexity" evidence="9">
    <location>
        <begin position="334"/>
        <end position="345"/>
    </location>
</feature>
<dbReference type="GO" id="GO:0009306">
    <property type="term" value="P:protein secretion"/>
    <property type="evidence" value="ECO:0007669"/>
    <property type="project" value="InterPro"/>
</dbReference>
<keyword evidence="6 10" id="KW-0812">Transmembrane</keyword>
<evidence type="ECO:0000256" key="6">
    <source>
        <dbReference type="ARBA" id="ARBA00022692"/>
    </source>
</evidence>
<dbReference type="PANTHER" id="PTHR30161:SF2">
    <property type="entry name" value="INVASION PROTEIN INVA"/>
    <property type="match status" value="1"/>
</dbReference>
<protein>
    <submittedName>
        <fullName evidence="11">Type III secretion system protein InvA</fullName>
    </submittedName>
</protein>
<dbReference type="InterPro" id="IPR042196">
    <property type="entry name" value="FHIPEP_4"/>
</dbReference>
<keyword evidence="5" id="KW-0997">Cell inner membrane</keyword>
<keyword evidence="4" id="KW-1003">Cell membrane</keyword>
<dbReference type="EMBL" id="JZSH01000012">
    <property type="protein sequence ID" value="KJF78975.1"/>
    <property type="molecule type" value="Genomic_DNA"/>
</dbReference>
<comment type="similarity">
    <text evidence="2">Belongs to the FHIPEP (flagella/HR/invasion proteins export pore) family.</text>
</comment>
<evidence type="ECO:0000256" key="2">
    <source>
        <dbReference type="ARBA" id="ARBA00008835"/>
    </source>
</evidence>
<feature type="transmembrane region" description="Helical" evidence="10">
    <location>
        <begin position="280"/>
        <end position="313"/>
    </location>
</feature>
<keyword evidence="3" id="KW-0813">Transport</keyword>
<dbReference type="PRINTS" id="PR00949">
    <property type="entry name" value="TYPE3IMAPROT"/>
</dbReference>
<dbReference type="PANTHER" id="PTHR30161">
    <property type="entry name" value="FLAGELLAR EXPORT PROTEIN, MEMBRANE FLHA SUBUNIT-RELATED"/>
    <property type="match status" value="1"/>
</dbReference>
<keyword evidence="8 10" id="KW-0472">Membrane</keyword>
<feature type="transmembrane region" description="Helical" evidence="10">
    <location>
        <begin position="39"/>
        <end position="58"/>
    </location>
</feature>
<proteinExistence type="inferred from homology"/>
<dbReference type="InterPro" id="IPR025505">
    <property type="entry name" value="FHIPEP_CS"/>
</dbReference>
<keyword evidence="7 10" id="KW-1133">Transmembrane helix</keyword>
<dbReference type="Pfam" id="PF00771">
    <property type="entry name" value="FHIPEP"/>
    <property type="match status" value="1"/>
</dbReference>
<dbReference type="InterPro" id="IPR006302">
    <property type="entry name" value="T3SS_HrcV"/>
</dbReference>
<dbReference type="PIRSF" id="PIRSF005419">
    <property type="entry name" value="FlhA"/>
    <property type="match status" value="1"/>
</dbReference>
<dbReference type="GO" id="GO:0005886">
    <property type="term" value="C:plasma membrane"/>
    <property type="evidence" value="ECO:0007669"/>
    <property type="project" value="UniProtKB-SubCell"/>
</dbReference>
<dbReference type="NCBIfam" id="TIGR01399">
    <property type="entry name" value="hrcV"/>
    <property type="match status" value="1"/>
</dbReference>
<feature type="region of interest" description="Disordered" evidence="9">
    <location>
        <begin position="322"/>
        <end position="345"/>
    </location>
</feature>
<dbReference type="Gene3D" id="1.10.8.540">
    <property type="entry name" value="FHIPEP family, domain 3"/>
    <property type="match status" value="1"/>
</dbReference>
<evidence type="ECO:0000256" key="10">
    <source>
        <dbReference type="SAM" id="Phobius"/>
    </source>
</evidence>
<feature type="transmembrane region" description="Helical" evidence="10">
    <location>
        <begin position="70"/>
        <end position="91"/>
    </location>
</feature>
<comment type="caution">
    <text evidence="11">The sequence shown here is derived from an EMBL/GenBank/DDBJ whole genome shotgun (WGS) entry which is preliminary data.</text>
</comment>
<dbReference type="AlphaFoldDB" id="A0A0D8LAG1"/>
<feature type="transmembrane region" description="Helical" evidence="10">
    <location>
        <begin position="15"/>
        <end position="33"/>
    </location>
</feature>
<feature type="transmembrane region" description="Helical" evidence="10">
    <location>
        <begin position="239"/>
        <end position="259"/>
    </location>
</feature>
<reference evidence="11 12" key="1">
    <citation type="submission" date="2015-02" db="EMBL/GenBank/DDBJ databases">
        <title>Whole genome shotgun sequencing of cultured foodborne pathogen.</title>
        <authorList>
            <person name="Timme R."/>
            <person name="Allard M.W."/>
            <person name="Strain E."/>
            <person name="Evans P.S."/>
            <person name="Brown E."/>
        </authorList>
    </citation>
    <scope>NUCLEOTIDE SEQUENCE [LARGE SCALE GENOMIC DNA]</scope>
    <source>
        <strain evidence="11 12">GCSL-TSO-24</strain>
    </source>
</reference>
<dbReference type="InterPro" id="IPR042194">
    <property type="entry name" value="FHIPEP_1"/>
</dbReference>
<dbReference type="PROSITE" id="PS00994">
    <property type="entry name" value="FHIPEP"/>
    <property type="match status" value="1"/>
</dbReference>
<evidence type="ECO:0000256" key="4">
    <source>
        <dbReference type="ARBA" id="ARBA00022475"/>
    </source>
</evidence>
<evidence type="ECO:0000256" key="7">
    <source>
        <dbReference type="ARBA" id="ARBA00022989"/>
    </source>
</evidence>
<dbReference type="NCBIfam" id="NF011865">
    <property type="entry name" value="PRK15337.1"/>
    <property type="match status" value="1"/>
</dbReference>
<evidence type="ECO:0000256" key="1">
    <source>
        <dbReference type="ARBA" id="ARBA00004429"/>
    </source>
</evidence>
<feature type="transmembrane region" description="Helical" evidence="10">
    <location>
        <begin position="111"/>
        <end position="129"/>
    </location>
</feature>
<dbReference type="Gene3D" id="3.40.30.60">
    <property type="entry name" value="FHIPEP family, domain 1"/>
    <property type="match status" value="1"/>
</dbReference>
<comment type="subcellular location">
    <subcellularLocation>
        <location evidence="1">Cell inner membrane</location>
        <topology evidence="1">Multi-pass membrane protein</topology>
    </subcellularLocation>
</comment>
<evidence type="ECO:0000256" key="5">
    <source>
        <dbReference type="ARBA" id="ARBA00022519"/>
    </source>
</evidence>
<dbReference type="Gene3D" id="3.40.50.12790">
    <property type="entry name" value="FHIPEP family, domain 4"/>
    <property type="match status" value="1"/>
</dbReference>
<name>A0A0D8LAG1_MORMO</name>
<dbReference type="Proteomes" id="UP000032582">
    <property type="component" value="Unassembled WGS sequence"/>
</dbReference>
<evidence type="ECO:0000313" key="11">
    <source>
        <dbReference type="EMBL" id="KJF78975.1"/>
    </source>
</evidence>
<dbReference type="InterPro" id="IPR042193">
    <property type="entry name" value="FHIPEP_3"/>
</dbReference>
<sequence>MLTTFINAVKSRPEIAVLLIMVMVIAMLIIPLPKMLVDFLIGLNIVISILMLLLSFYITRILGFTSFPALLLITTLFRLALSISTSRLILLDADAGDIIQSFGEFVIGENIVVGFVIFAIVTVVQFIVITKGSERVAEVAARFSLDGMPGKQMSIDADLKSGLIDNEEVRKRRKELEQESQMYGAFDGAMKFIKGDAIAGIVIIFVNFAGGIGIGVAQMSMPFSEALSTYTLLTIGDGLVAQIPALLIAISAGFIVTRVSGTNQNLGANIVRELFSHDFTLIVTAILALCMGMLPGFPAGIFGLLAAGLMLFYGMRLRQNKPKQASDPAKNRSDSGSPAAISASSAGDFAPRGLTAENNEAIPLIITLHHRYQALFEKQNITAWLQEEFAFRYGFFLPAVIINYSREIPEHKAVVLINEIQSGVIYSYPDRCRIIETNDAPDALNIESESIDLESGEKTIWTDKKHGEACRAAGMETEHGITVFFSEFSRIMTQNIQELLGIQETKTLLDNVENKYPELLKECYRYLSVQRVADVFQRLIAEQISVRNIKIILGALVQWGQKEKDPLVLVEHVRSQLARYISAHFACNQVLQAVVLSNPLEEMIRQGIRQSAGGTFINLEPAQLDHFYDALALVMTPLRHRRDIVLLTAMDVRRFVRKLTEMHYPGMAVLSFSEIVPSAQVSVIDSV</sequence>
<dbReference type="InterPro" id="IPR001712">
    <property type="entry name" value="T3SS_FHIPEP"/>
</dbReference>
<evidence type="ECO:0000313" key="12">
    <source>
        <dbReference type="Proteomes" id="UP000032582"/>
    </source>
</evidence>
<evidence type="ECO:0000256" key="8">
    <source>
        <dbReference type="ARBA" id="ARBA00023136"/>
    </source>
</evidence>
<evidence type="ECO:0000256" key="3">
    <source>
        <dbReference type="ARBA" id="ARBA00022448"/>
    </source>
</evidence>
<feature type="transmembrane region" description="Helical" evidence="10">
    <location>
        <begin position="197"/>
        <end position="219"/>
    </location>
</feature>
<dbReference type="Gene3D" id="3.40.5.40">
    <property type="entry name" value="FHIPEP family, domain 2"/>
    <property type="match status" value="1"/>
</dbReference>
<evidence type="ECO:0000256" key="9">
    <source>
        <dbReference type="SAM" id="MobiDB-lite"/>
    </source>
</evidence>
<organism evidence="11 12">
    <name type="scientific">Morganella morganii</name>
    <name type="common">Proteus morganii</name>
    <dbReference type="NCBI Taxonomy" id="582"/>
    <lineage>
        <taxon>Bacteria</taxon>
        <taxon>Pseudomonadati</taxon>
        <taxon>Pseudomonadota</taxon>
        <taxon>Gammaproteobacteria</taxon>
        <taxon>Enterobacterales</taxon>
        <taxon>Morganellaceae</taxon>
        <taxon>Morganella</taxon>
    </lineage>
</organism>
<accession>A0A0D8LAG1</accession>
<dbReference type="PATRIC" id="fig|582.24.peg.691"/>
<gene>
    <name evidence="11" type="ORF">UA45_02340</name>
</gene>